<reference evidence="2 3" key="1">
    <citation type="submission" date="2021-06" db="EMBL/GenBank/DDBJ databases">
        <title>Caerostris extrusa draft genome.</title>
        <authorList>
            <person name="Kono N."/>
            <person name="Arakawa K."/>
        </authorList>
    </citation>
    <scope>NUCLEOTIDE SEQUENCE [LARGE SCALE GENOMIC DNA]</scope>
</reference>
<organism evidence="2 3">
    <name type="scientific">Caerostris extrusa</name>
    <name type="common">Bark spider</name>
    <name type="synonym">Caerostris bankana</name>
    <dbReference type="NCBI Taxonomy" id="172846"/>
    <lineage>
        <taxon>Eukaryota</taxon>
        <taxon>Metazoa</taxon>
        <taxon>Ecdysozoa</taxon>
        <taxon>Arthropoda</taxon>
        <taxon>Chelicerata</taxon>
        <taxon>Arachnida</taxon>
        <taxon>Araneae</taxon>
        <taxon>Araneomorphae</taxon>
        <taxon>Entelegynae</taxon>
        <taxon>Araneoidea</taxon>
        <taxon>Araneidae</taxon>
        <taxon>Caerostris</taxon>
    </lineage>
</organism>
<gene>
    <name evidence="2" type="ORF">CEXT_468581</name>
</gene>
<evidence type="ECO:0000313" key="3">
    <source>
        <dbReference type="Proteomes" id="UP001054945"/>
    </source>
</evidence>
<sequence>MLQRSGCEKENFAPPLYNGNGNGKNPSNPNVAEEPLKPQWEPEIIDSRDALAGMVINVPKKARLRVKQGGVNYLDCAPMNVHSLS</sequence>
<comment type="caution">
    <text evidence="2">The sequence shown here is derived from an EMBL/GenBank/DDBJ whole genome shotgun (WGS) entry which is preliminary data.</text>
</comment>
<name>A0AAV4NXE3_CAEEX</name>
<feature type="compositionally biased region" description="Basic and acidic residues" evidence="1">
    <location>
        <begin position="1"/>
        <end position="11"/>
    </location>
</feature>
<keyword evidence="3" id="KW-1185">Reference proteome</keyword>
<accession>A0AAV4NXE3</accession>
<evidence type="ECO:0000313" key="2">
    <source>
        <dbReference type="EMBL" id="GIX89567.1"/>
    </source>
</evidence>
<dbReference type="AlphaFoldDB" id="A0AAV4NXE3"/>
<evidence type="ECO:0000256" key="1">
    <source>
        <dbReference type="SAM" id="MobiDB-lite"/>
    </source>
</evidence>
<dbReference type="Proteomes" id="UP001054945">
    <property type="component" value="Unassembled WGS sequence"/>
</dbReference>
<protein>
    <submittedName>
        <fullName evidence="2">Uncharacterized protein</fullName>
    </submittedName>
</protein>
<feature type="region of interest" description="Disordered" evidence="1">
    <location>
        <begin position="1"/>
        <end position="39"/>
    </location>
</feature>
<dbReference type="EMBL" id="BPLR01021441">
    <property type="protein sequence ID" value="GIX89567.1"/>
    <property type="molecule type" value="Genomic_DNA"/>
</dbReference>
<proteinExistence type="predicted"/>